<feature type="signal peptide" evidence="2">
    <location>
        <begin position="1"/>
        <end position="23"/>
    </location>
</feature>
<dbReference type="Proteomes" id="UP001354931">
    <property type="component" value="Unassembled WGS sequence"/>
</dbReference>
<feature type="compositionally biased region" description="Basic and acidic residues" evidence="1">
    <location>
        <begin position="133"/>
        <end position="142"/>
    </location>
</feature>
<keyword evidence="2" id="KW-0732">Signal</keyword>
<organism evidence="3 4">
    <name type="scientific">Streptomyces endophyticus</name>
    <dbReference type="NCBI Taxonomy" id="714166"/>
    <lineage>
        <taxon>Bacteria</taxon>
        <taxon>Bacillati</taxon>
        <taxon>Actinomycetota</taxon>
        <taxon>Actinomycetes</taxon>
        <taxon>Kitasatosporales</taxon>
        <taxon>Streptomycetaceae</taxon>
        <taxon>Streptomyces</taxon>
    </lineage>
</organism>
<evidence type="ECO:0000256" key="1">
    <source>
        <dbReference type="SAM" id="MobiDB-lite"/>
    </source>
</evidence>
<evidence type="ECO:0008006" key="5">
    <source>
        <dbReference type="Google" id="ProtNLM"/>
    </source>
</evidence>
<name>A0ABU6FJ93_9ACTN</name>
<dbReference type="EMBL" id="JAOZYC010000207">
    <property type="protein sequence ID" value="MEB8344124.1"/>
    <property type="molecule type" value="Genomic_DNA"/>
</dbReference>
<accession>A0ABU6FJ93</accession>
<gene>
    <name evidence="3" type="ORF">OKJ99_42280</name>
</gene>
<sequence>MRTSNFRLPLALLGATLAVTLVAGCSDDGDGSANASSEGGTGTPKVASVPKLTSVTDKSLPIDAYLMSDDQLEKMQQAEFTLRERCMEHFGIAYRVPAAEQAFHPKSRTQFRYGVTDADAVATHGYKPAGSEKTARRTKPQELSRTANMVLTGTDDPNVKPGSTAAKGGQDYQGKKVPAGGCIGEARTKLGASGSQSYGGDATANKVNTDSWAKSYDDERVRAVFAKWSACMKKQGYAYADPMKAGDDPAWQKATVATAKERRVASADVACKTKYNVVGTWYTVEVAYQDQMIEQDAQALSEAKKAKEKQLKLMAEVS</sequence>
<comment type="caution">
    <text evidence="3">The sequence shown here is derived from an EMBL/GenBank/DDBJ whole genome shotgun (WGS) entry which is preliminary data.</text>
</comment>
<feature type="chain" id="PRO_5047259684" description="Lipoprotein" evidence="2">
    <location>
        <begin position="24"/>
        <end position="318"/>
    </location>
</feature>
<reference evidence="3 4" key="1">
    <citation type="submission" date="2022-10" db="EMBL/GenBank/DDBJ databases">
        <authorList>
            <person name="Xie J."/>
            <person name="Shen N."/>
        </authorList>
    </citation>
    <scope>NUCLEOTIDE SEQUENCE [LARGE SCALE GENOMIC DNA]</scope>
    <source>
        <strain evidence="3 4">YIM65594</strain>
    </source>
</reference>
<evidence type="ECO:0000256" key="2">
    <source>
        <dbReference type="SAM" id="SignalP"/>
    </source>
</evidence>
<proteinExistence type="predicted"/>
<dbReference type="PROSITE" id="PS51257">
    <property type="entry name" value="PROKAR_LIPOPROTEIN"/>
    <property type="match status" value="1"/>
</dbReference>
<feature type="compositionally biased region" description="Low complexity" evidence="1">
    <location>
        <begin position="29"/>
        <end position="38"/>
    </location>
</feature>
<evidence type="ECO:0000313" key="4">
    <source>
        <dbReference type="Proteomes" id="UP001354931"/>
    </source>
</evidence>
<feature type="region of interest" description="Disordered" evidence="1">
    <location>
        <begin position="124"/>
        <end position="174"/>
    </location>
</feature>
<dbReference type="RefSeq" id="WP_326023967.1">
    <property type="nucleotide sequence ID" value="NZ_JAOZYC010000207.1"/>
</dbReference>
<evidence type="ECO:0000313" key="3">
    <source>
        <dbReference type="EMBL" id="MEB8344124.1"/>
    </source>
</evidence>
<feature type="region of interest" description="Disordered" evidence="1">
    <location>
        <begin position="29"/>
        <end position="50"/>
    </location>
</feature>
<keyword evidence="4" id="KW-1185">Reference proteome</keyword>
<protein>
    <recommendedName>
        <fullName evidence="5">Lipoprotein</fullName>
    </recommendedName>
</protein>